<evidence type="ECO:0000259" key="13">
    <source>
        <dbReference type="PROSITE" id="PS50929"/>
    </source>
</evidence>
<evidence type="ECO:0000256" key="4">
    <source>
        <dbReference type="ARBA" id="ARBA00022519"/>
    </source>
</evidence>
<dbReference type="PROSITE" id="PS50929">
    <property type="entry name" value="ABC_TM1F"/>
    <property type="match status" value="1"/>
</dbReference>
<dbReference type="Proteomes" id="UP000612899">
    <property type="component" value="Unassembled WGS sequence"/>
</dbReference>
<dbReference type="PANTHER" id="PTHR24221">
    <property type="entry name" value="ATP-BINDING CASSETTE SUB-FAMILY B"/>
    <property type="match status" value="1"/>
</dbReference>
<dbReference type="GO" id="GO:0034040">
    <property type="term" value="F:ATPase-coupled lipid transmembrane transporter activity"/>
    <property type="evidence" value="ECO:0007669"/>
    <property type="project" value="TreeGrafter"/>
</dbReference>
<name>A0A8J3Q662_9ACTN</name>
<dbReference type="CDD" id="cd07346">
    <property type="entry name" value="ABC_6TM_exporters"/>
    <property type="match status" value="1"/>
</dbReference>
<evidence type="ECO:0000256" key="3">
    <source>
        <dbReference type="ARBA" id="ARBA00022475"/>
    </source>
</evidence>
<feature type="transmembrane region" description="Helical" evidence="11">
    <location>
        <begin position="20"/>
        <end position="39"/>
    </location>
</feature>
<keyword evidence="6" id="KW-0547">Nucleotide-binding</keyword>
<evidence type="ECO:0000256" key="2">
    <source>
        <dbReference type="ARBA" id="ARBA00022448"/>
    </source>
</evidence>
<keyword evidence="9 11" id="KW-0472">Membrane</keyword>
<dbReference type="PANTHER" id="PTHR24221:SF654">
    <property type="entry name" value="ATP-BINDING CASSETTE SUB-FAMILY B MEMBER 6"/>
    <property type="match status" value="1"/>
</dbReference>
<feature type="domain" description="ABC transporter" evidence="12">
    <location>
        <begin position="340"/>
        <end position="574"/>
    </location>
</feature>
<evidence type="ECO:0000313" key="15">
    <source>
        <dbReference type="Proteomes" id="UP000612899"/>
    </source>
</evidence>
<proteinExistence type="inferred from homology"/>
<evidence type="ECO:0000256" key="1">
    <source>
        <dbReference type="ARBA" id="ARBA00004429"/>
    </source>
</evidence>
<keyword evidence="15" id="KW-1185">Reference proteome</keyword>
<evidence type="ECO:0000256" key="7">
    <source>
        <dbReference type="ARBA" id="ARBA00022840"/>
    </source>
</evidence>
<keyword evidence="7 14" id="KW-0067">ATP-binding</keyword>
<feature type="transmembrane region" description="Helical" evidence="11">
    <location>
        <begin position="59"/>
        <end position="80"/>
    </location>
</feature>
<keyword evidence="3" id="KW-1003">Cell membrane</keyword>
<dbReference type="Gene3D" id="1.20.1560.10">
    <property type="entry name" value="ABC transporter type 1, transmembrane domain"/>
    <property type="match status" value="1"/>
</dbReference>
<dbReference type="GO" id="GO:0016887">
    <property type="term" value="F:ATP hydrolysis activity"/>
    <property type="evidence" value="ECO:0007669"/>
    <property type="project" value="InterPro"/>
</dbReference>
<dbReference type="InterPro" id="IPR003439">
    <property type="entry name" value="ABC_transporter-like_ATP-bd"/>
</dbReference>
<keyword evidence="4" id="KW-0997">Cell inner membrane</keyword>
<dbReference type="GO" id="GO:0005886">
    <property type="term" value="C:plasma membrane"/>
    <property type="evidence" value="ECO:0007669"/>
    <property type="project" value="UniProtKB-SubCell"/>
</dbReference>
<keyword evidence="5 11" id="KW-0812">Transmembrane</keyword>
<dbReference type="RefSeq" id="WP_239123653.1">
    <property type="nucleotide sequence ID" value="NZ_BONY01000011.1"/>
</dbReference>
<evidence type="ECO:0000256" key="11">
    <source>
        <dbReference type="SAM" id="Phobius"/>
    </source>
</evidence>
<sequence>MTETVRPGRMILRMLAPSRWRIAATLLAFAVKHSPVWLLPILTANIIDVVVQRKPIHLLWVNAAVLALVFLQNIPVHVLWMRLSSRIVRRIGVDLRSRLVERLQQLSIGFHVRAGSSRLQNKIVRDVENVELMLQQVAEAGAAALITLISALAMTALRVPQFVLLFLLVVPCAAVLVSVIRAKSGARNEQFRRRVEQLSARVGEMTHLMPITRAHGLEQTALRRVSGTVQEVGEAGLRLDIVNARLGAMSWVTYQMLGGACLVAAAWAAYTGAITVTAGDIVLLSAYFALLTSSVVMLFGLAPIITKGLESVRSIAEVLHAPDVERNEGKLSIDRVVGAFELRDVGYRFDGSKDALREVNLSVRPGETIAIVGPSGAGKSTLLNLLLGFVRPTSGQVLLDGVDMELIDLRSYRRFVSVVPQESLLFDGTVWENVTYGMAGIDTARVTAALRDANALEFVQAMPQGWETPIGERGARLSGGQRQRLAIARALVRDPKVLLLDEATSALDSQSEAQVQQALARLMRGRTTFVVAHRLSTIRDADRLVVLDGGRVSELGSHEELLARDGLYARMRLAQSA</sequence>
<keyword evidence="2" id="KW-0813">Transport</keyword>
<dbReference type="SUPFAM" id="SSF52540">
    <property type="entry name" value="P-loop containing nucleoside triphosphate hydrolases"/>
    <property type="match status" value="1"/>
</dbReference>
<protein>
    <submittedName>
        <fullName evidence="14">ABC transporter ATP-binding protein</fullName>
    </submittedName>
</protein>
<feature type="transmembrane region" description="Helical" evidence="11">
    <location>
        <begin position="282"/>
        <end position="305"/>
    </location>
</feature>
<dbReference type="SUPFAM" id="SSF90123">
    <property type="entry name" value="ABC transporter transmembrane region"/>
    <property type="match status" value="1"/>
</dbReference>
<evidence type="ECO:0000256" key="5">
    <source>
        <dbReference type="ARBA" id="ARBA00022692"/>
    </source>
</evidence>
<comment type="similarity">
    <text evidence="10">Belongs to the ABC transporter superfamily. Siderophore-Fe(3+) uptake transporter (SIUT) (TC 3.A.1.21) family.</text>
</comment>
<evidence type="ECO:0000313" key="14">
    <source>
        <dbReference type="EMBL" id="GIH04129.1"/>
    </source>
</evidence>
<dbReference type="GO" id="GO:0140359">
    <property type="term" value="F:ABC-type transporter activity"/>
    <property type="evidence" value="ECO:0007669"/>
    <property type="project" value="InterPro"/>
</dbReference>
<organism evidence="14 15">
    <name type="scientific">Rhizocola hellebori</name>
    <dbReference type="NCBI Taxonomy" id="1392758"/>
    <lineage>
        <taxon>Bacteria</taxon>
        <taxon>Bacillati</taxon>
        <taxon>Actinomycetota</taxon>
        <taxon>Actinomycetes</taxon>
        <taxon>Micromonosporales</taxon>
        <taxon>Micromonosporaceae</taxon>
        <taxon>Rhizocola</taxon>
    </lineage>
</organism>
<evidence type="ECO:0000256" key="10">
    <source>
        <dbReference type="ARBA" id="ARBA00023455"/>
    </source>
</evidence>
<dbReference type="InterPro" id="IPR036640">
    <property type="entry name" value="ABC1_TM_sf"/>
</dbReference>
<dbReference type="InterPro" id="IPR039421">
    <property type="entry name" value="Type_1_exporter"/>
</dbReference>
<dbReference type="Pfam" id="PF00005">
    <property type="entry name" value="ABC_tran"/>
    <property type="match status" value="1"/>
</dbReference>
<dbReference type="FunFam" id="3.40.50.300:FF:000221">
    <property type="entry name" value="Multidrug ABC transporter ATP-binding protein"/>
    <property type="match status" value="1"/>
</dbReference>
<evidence type="ECO:0000256" key="6">
    <source>
        <dbReference type="ARBA" id="ARBA00022741"/>
    </source>
</evidence>
<comment type="caution">
    <text evidence="14">The sequence shown here is derived from an EMBL/GenBank/DDBJ whole genome shotgun (WGS) entry which is preliminary data.</text>
</comment>
<accession>A0A8J3Q662</accession>
<evidence type="ECO:0000256" key="8">
    <source>
        <dbReference type="ARBA" id="ARBA00022989"/>
    </source>
</evidence>
<dbReference type="AlphaFoldDB" id="A0A8J3Q662"/>
<dbReference type="SMART" id="SM00382">
    <property type="entry name" value="AAA"/>
    <property type="match status" value="1"/>
</dbReference>
<feature type="transmembrane region" description="Helical" evidence="11">
    <location>
        <begin position="162"/>
        <end position="182"/>
    </location>
</feature>
<feature type="transmembrane region" description="Helical" evidence="11">
    <location>
        <begin position="251"/>
        <end position="270"/>
    </location>
</feature>
<evidence type="ECO:0000256" key="9">
    <source>
        <dbReference type="ARBA" id="ARBA00023136"/>
    </source>
</evidence>
<dbReference type="Pfam" id="PF00664">
    <property type="entry name" value="ABC_membrane"/>
    <property type="match status" value="1"/>
</dbReference>
<dbReference type="InterPro" id="IPR011527">
    <property type="entry name" value="ABC1_TM_dom"/>
</dbReference>
<dbReference type="PROSITE" id="PS00211">
    <property type="entry name" value="ABC_TRANSPORTER_1"/>
    <property type="match status" value="1"/>
</dbReference>
<dbReference type="InterPro" id="IPR003593">
    <property type="entry name" value="AAA+_ATPase"/>
</dbReference>
<dbReference type="PROSITE" id="PS50893">
    <property type="entry name" value="ABC_TRANSPORTER_2"/>
    <property type="match status" value="1"/>
</dbReference>
<comment type="subcellular location">
    <subcellularLocation>
        <location evidence="1">Cell inner membrane</location>
        <topology evidence="1">Multi-pass membrane protein</topology>
    </subcellularLocation>
</comment>
<gene>
    <name evidence="14" type="ORF">Rhe02_21960</name>
</gene>
<evidence type="ECO:0000259" key="12">
    <source>
        <dbReference type="PROSITE" id="PS50893"/>
    </source>
</evidence>
<dbReference type="EMBL" id="BONY01000011">
    <property type="protein sequence ID" value="GIH04129.1"/>
    <property type="molecule type" value="Genomic_DNA"/>
</dbReference>
<reference evidence="14" key="1">
    <citation type="submission" date="2021-01" db="EMBL/GenBank/DDBJ databases">
        <title>Whole genome shotgun sequence of Rhizocola hellebori NBRC 109834.</title>
        <authorList>
            <person name="Komaki H."/>
            <person name="Tamura T."/>
        </authorList>
    </citation>
    <scope>NUCLEOTIDE SEQUENCE</scope>
    <source>
        <strain evidence="14">NBRC 109834</strain>
    </source>
</reference>
<dbReference type="InterPro" id="IPR017871">
    <property type="entry name" value="ABC_transporter-like_CS"/>
</dbReference>
<feature type="domain" description="ABC transmembrane type-1" evidence="13">
    <location>
        <begin position="38"/>
        <end position="307"/>
    </location>
</feature>
<dbReference type="GO" id="GO:0005524">
    <property type="term" value="F:ATP binding"/>
    <property type="evidence" value="ECO:0007669"/>
    <property type="project" value="UniProtKB-KW"/>
</dbReference>
<keyword evidence="8 11" id="KW-1133">Transmembrane helix</keyword>
<dbReference type="Gene3D" id="3.40.50.300">
    <property type="entry name" value="P-loop containing nucleotide triphosphate hydrolases"/>
    <property type="match status" value="1"/>
</dbReference>
<dbReference type="InterPro" id="IPR027417">
    <property type="entry name" value="P-loop_NTPase"/>
</dbReference>